<sequence length="163" mass="18614">MLAFIVGGFLLPSQYLVRQEVRIQASSEQIHPMVADLSRWPDWSPWQHNNPDLELKLGEQSFGAGANQAWFDNQGRQKGALEITHADLDQGVNYRMQVGSNTAEGRVYYQAHGLSATRVFWEMRGEFSQPIVGPYMAWFTRVAVSKNFQKGLDKLRQQVETQQ</sequence>
<dbReference type="SUPFAM" id="SSF55961">
    <property type="entry name" value="Bet v1-like"/>
    <property type="match status" value="1"/>
</dbReference>
<protein>
    <submittedName>
        <fullName evidence="1">Polyketide cyclase</fullName>
    </submittedName>
</protein>
<dbReference type="InterPro" id="IPR023393">
    <property type="entry name" value="START-like_dom_sf"/>
</dbReference>
<name>A0AA37RVT1_9GAMM</name>
<comment type="caution">
    <text evidence="1">The sequence shown here is derived from an EMBL/GenBank/DDBJ whole genome shotgun (WGS) entry which is preliminary data.</text>
</comment>
<accession>A0AA37RVT1</accession>
<organism evidence="1 2">
    <name type="scientific">Paraferrimonas sedimenticola</name>
    <dbReference type="NCBI Taxonomy" id="375674"/>
    <lineage>
        <taxon>Bacteria</taxon>
        <taxon>Pseudomonadati</taxon>
        <taxon>Pseudomonadota</taxon>
        <taxon>Gammaproteobacteria</taxon>
        <taxon>Alteromonadales</taxon>
        <taxon>Ferrimonadaceae</taxon>
        <taxon>Paraferrimonas</taxon>
    </lineage>
</organism>
<dbReference type="InterPro" id="IPR019587">
    <property type="entry name" value="Polyketide_cyclase/dehydratase"/>
</dbReference>
<keyword evidence="2" id="KW-1185">Reference proteome</keyword>
<dbReference type="Proteomes" id="UP001161422">
    <property type="component" value="Unassembled WGS sequence"/>
</dbReference>
<reference evidence="1" key="2">
    <citation type="submission" date="2023-01" db="EMBL/GenBank/DDBJ databases">
        <title>Draft genome sequence of Paraferrimonas sedimenticola strain NBRC 101628.</title>
        <authorList>
            <person name="Sun Q."/>
            <person name="Mori K."/>
        </authorList>
    </citation>
    <scope>NUCLEOTIDE SEQUENCE</scope>
    <source>
        <strain evidence="1">NBRC 101628</strain>
    </source>
</reference>
<proteinExistence type="predicted"/>
<evidence type="ECO:0000313" key="2">
    <source>
        <dbReference type="Proteomes" id="UP001161422"/>
    </source>
</evidence>
<dbReference type="AlphaFoldDB" id="A0AA37RVT1"/>
<gene>
    <name evidence="1" type="ORF">GCM10007895_09530</name>
</gene>
<reference evidence="1" key="1">
    <citation type="journal article" date="2014" name="Int. J. Syst. Evol. Microbiol.">
        <title>Complete genome sequence of Corynebacterium casei LMG S-19264T (=DSM 44701T), isolated from a smear-ripened cheese.</title>
        <authorList>
            <consortium name="US DOE Joint Genome Institute (JGI-PGF)"/>
            <person name="Walter F."/>
            <person name="Albersmeier A."/>
            <person name="Kalinowski J."/>
            <person name="Ruckert C."/>
        </authorList>
    </citation>
    <scope>NUCLEOTIDE SEQUENCE</scope>
    <source>
        <strain evidence="1">NBRC 101628</strain>
    </source>
</reference>
<dbReference type="Pfam" id="PF10604">
    <property type="entry name" value="Polyketide_cyc2"/>
    <property type="match status" value="1"/>
</dbReference>
<dbReference type="EMBL" id="BSNC01000003">
    <property type="protein sequence ID" value="GLP95647.1"/>
    <property type="molecule type" value="Genomic_DNA"/>
</dbReference>
<evidence type="ECO:0000313" key="1">
    <source>
        <dbReference type="EMBL" id="GLP95647.1"/>
    </source>
</evidence>
<dbReference type="Gene3D" id="3.30.530.20">
    <property type="match status" value="1"/>
</dbReference>